<dbReference type="CDD" id="cd14852">
    <property type="entry name" value="LD-carboxypeptidase"/>
    <property type="match status" value="1"/>
</dbReference>
<sequence>MSLIILEELGIAEELIQRRGLPLHAEESDLIVAETQQDGRTFLLTPATAQAWHAMKHQASIDGIDLVMISAFRSVERQASIIRDKITEGCEINAILEVCAPPGYSEHHTGRAIDIASIDDPHLEIRFELTPTFDWLTKHAAQFGFSMSYPRENPFGFQYEPWHWCFRP</sequence>
<gene>
    <name evidence="2" type="ORF">H8K52_16820</name>
</gene>
<evidence type="ECO:0000313" key="2">
    <source>
        <dbReference type="EMBL" id="MBC3809005.1"/>
    </source>
</evidence>
<dbReference type="InterPro" id="IPR009045">
    <property type="entry name" value="Zn_M74/Hedgehog-like"/>
</dbReference>
<accession>A0ABR6X8V8</accession>
<dbReference type="PANTHER" id="PTHR34385:SF1">
    <property type="entry name" value="PEPTIDOGLYCAN L-ALANYL-D-GLUTAMATE ENDOPEPTIDASE CWLK"/>
    <property type="match status" value="1"/>
</dbReference>
<dbReference type="PANTHER" id="PTHR34385">
    <property type="entry name" value="D-ALANYL-D-ALANINE CARBOXYPEPTIDASE"/>
    <property type="match status" value="1"/>
</dbReference>
<comment type="caution">
    <text evidence="2">The sequence shown here is derived from an EMBL/GenBank/DDBJ whole genome shotgun (WGS) entry which is preliminary data.</text>
</comment>
<proteinExistence type="predicted"/>
<dbReference type="InterPro" id="IPR058193">
    <property type="entry name" value="VanY/YodJ_core_dom"/>
</dbReference>
<dbReference type="Gene3D" id="3.30.1380.10">
    <property type="match status" value="1"/>
</dbReference>
<evidence type="ECO:0000259" key="1">
    <source>
        <dbReference type="Pfam" id="PF02557"/>
    </source>
</evidence>
<organism evidence="2 3">
    <name type="scientific">Undibacterium seohonense</name>
    <dbReference type="NCBI Taxonomy" id="1344950"/>
    <lineage>
        <taxon>Bacteria</taxon>
        <taxon>Pseudomonadati</taxon>
        <taxon>Pseudomonadota</taxon>
        <taxon>Betaproteobacteria</taxon>
        <taxon>Burkholderiales</taxon>
        <taxon>Oxalobacteraceae</taxon>
        <taxon>Undibacterium</taxon>
    </lineage>
</organism>
<name>A0ABR6X8V8_9BURK</name>
<dbReference type="InterPro" id="IPR052179">
    <property type="entry name" value="DD-CPase-like"/>
</dbReference>
<dbReference type="InterPro" id="IPR003709">
    <property type="entry name" value="VanY-like_core_dom"/>
</dbReference>
<feature type="domain" description="D-alanyl-D-alanine carboxypeptidase-like core" evidence="1">
    <location>
        <begin position="44"/>
        <end position="167"/>
    </location>
</feature>
<reference evidence="2 3" key="1">
    <citation type="submission" date="2020-08" db="EMBL/GenBank/DDBJ databases">
        <title>Novel species isolated from subtropical streams in China.</title>
        <authorList>
            <person name="Lu H."/>
        </authorList>
    </citation>
    <scope>NUCLEOTIDE SEQUENCE [LARGE SCALE GENOMIC DNA]</scope>
    <source>
        <strain evidence="2 3">KACC 16656</strain>
    </source>
</reference>
<dbReference type="EMBL" id="JACOFW010000023">
    <property type="protein sequence ID" value="MBC3809005.1"/>
    <property type="molecule type" value="Genomic_DNA"/>
</dbReference>
<dbReference type="SUPFAM" id="SSF55166">
    <property type="entry name" value="Hedgehog/DD-peptidase"/>
    <property type="match status" value="1"/>
</dbReference>
<protein>
    <submittedName>
        <fullName evidence="2">M15 family metallopeptidase</fullName>
    </submittedName>
</protein>
<evidence type="ECO:0000313" key="3">
    <source>
        <dbReference type="Proteomes" id="UP000648257"/>
    </source>
</evidence>
<dbReference type="Pfam" id="PF02557">
    <property type="entry name" value="VanY"/>
    <property type="match status" value="1"/>
</dbReference>
<keyword evidence="3" id="KW-1185">Reference proteome</keyword>
<dbReference type="Proteomes" id="UP000648257">
    <property type="component" value="Unassembled WGS sequence"/>
</dbReference>
<dbReference type="RefSeq" id="WP_186924064.1">
    <property type="nucleotide sequence ID" value="NZ_JACOFW010000023.1"/>
</dbReference>